<gene>
    <name evidence="2" type="ORF">BBO_01143</name>
</gene>
<feature type="compositionally biased region" description="Polar residues" evidence="1">
    <location>
        <begin position="31"/>
        <end position="42"/>
    </location>
</feature>
<dbReference type="OrthoDB" id="5429993at2759"/>
<name>A0A167K4F2_9HYPO</name>
<comment type="caution">
    <text evidence="2">The sequence shown here is derived from an EMBL/GenBank/DDBJ whole genome shotgun (WGS) entry which is preliminary data.</text>
</comment>
<feature type="compositionally biased region" description="Low complexity" evidence="1">
    <location>
        <begin position="105"/>
        <end position="116"/>
    </location>
</feature>
<feature type="region of interest" description="Disordered" evidence="1">
    <location>
        <begin position="1"/>
        <end position="279"/>
    </location>
</feature>
<feature type="compositionally biased region" description="Low complexity" evidence="1">
    <location>
        <begin position="222"/>
        <end position="232"/>
    </location>
</feature>
<accession>A0A167K4F2</accession>
<proteinExistence type="predicted"/>
<evidence type="ECO:0000256" key="1">
    <source>
        <dbReference type="SAM" id="MobiDB-lite"/>
    </source>
</evidence>
<dbReference type="EMBL" id="AZHA01000002">
    <property type="protein sequence ID" value="OAA51196.1"/>
    <property type="molecule type" value="Genomic_DNA"/>
</dbReference>
<protein>
    <submittedName>
        <fullName evidence="2">Uncharacterized protein</fullName>
    </submittedName>
</protein>
<reference evidence="2 3" key="1">
    <citation type="journal article" date="2016" name="Genome Biol. Evol.">
        <title>Divergent and convergent evolution of fungal pathogenicity.</title>
        <authorList>
            <person name="Shang Y."/>
            <person name="Xiao G."/>
            <person name="Zheng P."/>
            <person name="Cen K."/>
            <person name="Zhan S."/>
            <person name="Wang C."/>
        </authorList>
    </citation>
    <scope>NUCLEOTIDE SEQUENCE [LARGE SCALE GENOMIC DNA]</scope>
    <source>
        <strain evidence="2 3">RCEF 3172</strain>
    </source>
</reference>
<evidence type="ECO:0000313" key="3">
    <source>
        <dbReference type="Proteomes" id="UP000076863"/>
    </source>
</evidence>
<feature type="compositionally biased region" description="Low complexity" evidence="1">
    <location>
        <begin position="149"/>
        <end position="180"/>
    </location>
</feature>
<dbReference type="Proteomes" id="UP000076863">
    <property type="component" value="Unassembled WGS sequence"/>
</dbReference>
<dbReference type="AlphaFoldDB" id="A0A167K4F2"/>
<feature type="compositionally biased region" description="Low complexity" evidence="1">
    <location>
        <begin position="43"/>
        <end position="64"/>
    </location>
</feature>
<keyword evidence="3" id="KW-1185">Reference proteome</keyword>
<feature type="compositionally biased region" description="Low complexity" evidence="1">
    <location>
        <begin position="73"/>
        <end position="86"/>
    </location>
</feature>
<sequence>MSSLARTRSLRKPAGPTALPPRERVGELSQPDPSRNLSPSRLPTNPASRPTTNSSTTATTPARSISNRLHRNGSGASSDGSFAATATPTVPKRSVSLGKKTVTTAAAAQGHSAASPARRDTHRYPPRSSVTRPTSMVLRPTSAGSTGSAPTATRRTTPTHARANSTAGAGAGSAPPTAASQERMSRSRPPSRDPTLSVAATPATPKRRAVSADKRPVPPTTPNKTTAAAPTPSLQHRPAFNTLQQRFSPAKTSSPKPPTASYTQRPSSPSKLPANVAASAETARLQAELLQLHLLHRDAAKVESQWHASAKTKLGLRFHELRDAHQALADREAAAVEADNLQGLQRWGSALLDAKIRSLDAAVSGVWAMSEPGGKYARVVRRFERWVERVMDLEEARDNGTISLLASDGGGGAVEDALFVPELDPAWADDCESMARKLEDWRDQLEVAGLENQNGSAEAMMTSLGRMLNGARSLVGDMLAELSAMEEIRQAALAREEDWIEAMNRDDDESDIPLRAGAVWRAF</sequence>
<organism evidence="2 3">
    <name type="scientific">Beauveria brongniartii RCEF 3172</name>
    <dbReference type="NCBI Taxonomy" id="1081107"/>
    <lineage>
        <taxon>Eukaryota</taxon>
        <taxon>Fungi</taxon>
        <taxon>Dikarya</taxon>
        <taxon>Ascomycota</taxon>
        <taxon>Pezizomycotina</taxon>
        <taxon>Sordariomycetes</taxon>
        <taxon>Hypocreomycetidae</taxon>
        <taxon>Hypocreales</taxon>
        <taxon>Cordycipitaceae</taxon>
        <taxon>Beauveria</taxon>
        <taxon>Beauveria brongniartii</taxon>
    </lineage>
</organism>
<evidence type="ECO:0000313" key="2">
    <source>
        <dbReference type="EMBL" id="OAA51196.1"/>
    </source>
</evidence>